<dbReference type="PATRIC" id="fig|1097667.3.peg.4214"/>
<dbReference type="GO" id="GO:0003677">
    <property type="term" value="F:DNA binding"/>
    <property type="evidence" value="ECO:0007669"/>
    <property type="project" value="UniProtKB-KW"/>
</dbReference>
<evidence type="ECO:0000256" key="2">
    <source>
        <dbReference type="ARBA" id="ARBA00023125"/>
    </source>
</evidence>
<keyword evidence="3" id="KW-0804">Transcription</keyword>
<accession>H0EBM0</accession>
<dbReference type="GO" id="GO:0003700">
    <property type="term" value="F:DNA-binding transcription factor activity"/>
    <property type="evidence" value="ECO:0007669"/>
    <property type="project" value="InterPro"/>
</dbReference>
<sequence length="355" mass="38939">MESVLGTAGRRAGGRPDHDHDPRLAMSDPSSRMLRLLSLLQTHRFWAGPELADRLDVSERTLRRDVDRLRELGYPVDAARGAGGGYQLQAGSQLPPLLLDDEDAVAIAIGLRTAAGGSVAGIEETSVRALAKLEQVLPPKLRRRVSALQAAIVPSLGPPSAVDSEALAVIAQACRDNERLRFGYRRRDGETSERTVEPHRLVALERRWYLAAWDARRQDWRTFRVDRISAPQSSGSRFAPRRPPTGDAAGYVRSSIRSMPARYEAVVTVFAPASAIPREVGWLRGEVEPIDDATCRIRTRGDVLDWLMLNLGFLAHEYRIDGPPEFVAHVRDRARRLARAAGADDGDGSPAGSGP</sequence>
<evidence type="ECO:0000313" key="6">
    <source>
        <dbReference type="EMBL" id="EHN08928.1"/>
    </source>
</evidence>
<dbReference type="AlphaFoldDB" id="H0EBM0"/>
<dbReference type="InterPro" id="IPR036390">
    <property type="entry name" value="WH_DNA-bd_sf"/>
</dbReference>
<dbReference type="PIRSF" id="PIRSF016838">
    <property type="entry name" value="PafC"/>
    <property type="match status" value="1"/>
</dbReference>
<dbReference type="Gene3D" id="1.10.10.10">
    <property type="entry name" value="Winged helix-like DNA-binding domain superfamily/Winged helix DNA-binding domain"/>
    <property type="match status" value="1"/>
</dbReference>
<dbReference type="InterPro" id="IPR018356">
    <property type="entry name" value="Tscrpt_reg_HTH_DeoR_CS"/>
</dbReference>
<dbReference type="Proteomes" id="UP000005143">
    <property type="component" value="Unassembled WGS sequence"/>
</dbReference>
<evidence type="ECO:0000313" key="7">
    <source>
        <dbReference type="Proteomes" id="UP000005143"/>
    </source>
</evidence>
<dbReference type="InterPro" id="IPR028349">
    <property type="entry name" value="PafC-like"/>
</dbReference>
<protein>
    <submittedName>
        <fullName evidence="6">Transcriptional regulator DeoR family</fullName>
    </submittedName>
</protein>
<feature type="region of interest" description="Disordered" evidence="4">
    <location>
        <begin position="1"/>
        <end position="27"/>
    </location>
</feature>
<dbReference type="Pfam" id="PF13280">
    <property type="entry name" value="WYL"/>
    <property type="match status" value="1"/>
</dbReference>
<dbReference type="PROSITE" id="PS51000">
    <property type="entry name" value="HTH_DEOR_2"/>
    <property type="match status" value="1"/>
</dbReference>
<reference evidence="6 7" key="1">
    <citation type="journal article" date="2013" name="Biodegradation">
        <title>Quantitative proteomic analysis of ibuprofen-degrading Patulibacter sp. strain I11.</title>
        <authorList>
            <person name="Almeida B."/>
            <person name="Kjeldal H."/>
            <person name="Lolas I."/>
            <person name="Knudsen A.D."/>
            <person name="Carvalho G."/>
            <person name="Nielsen K.L."/>
            <person name="Barreto Crespo M.T."/>
            <person name="Stensballe A."/>
            <person name="Nielsen J.L."/>
        </authorList>
    </citation>
    <scope>NUCLEOTIDE SEQUENCE [LARGE SCALE GENOMIC DNA]</scope>
    <source>
        <strain evidence="6 7">I11</strain>
    </source>
</reference>
<dbReference type="SUPFAM" id="SSF46785">
    <property type="entry name" value="Winged helix' DNA-binding domain"/>
    <property type="match status" value="1"/>
</dbReference>
<evidence type="ECO:0000256" key="3">
    <source>
        <dbReference type="ARBA" id="ARBA00023163"/>
    </source>
</evidence>
<evidence type="ECO:0000256" key="4">
    <source>
        <dbReference type="SAM" id="MobiDB-lite"/>
    </source>
</evidence>
<dbReference type="PANTHER" id="PTHR34580">
    <property type="match status" value="1"/>
</dbReference>
<comment type="caution">
    <text evidence="6">The sequence shown here is derived from an EMBL/GenBank/DDBJ whole genome shotgun (WGS) entry which is preliminary data.</text>
</comment>
<gene>
    <name evidence="6" type="ORF">PAI11_42520</name>
</gene>
<keyword evidence="2" id="KW-0238">DNA-binding</keyword>
<keyword evidence="7" id="KW-1185">Reference proteome</keyword>
<dbReference type="EMBL" id="AGUD01000311">
    <property type="protein sequence ID" value="EHN08928.1"/>
    <property type="molecule type" value="Genomic_DNA"/>
</dbReference>
<evidence type="ECO:0000259" key="5">
    <source>
        <dbReference type="PROSITE" id="PS51000"/>
    </source>
</evidence>
<dbReference type="InterPro" id="IPR026881">
    <property type="entry name" value="WYL_dom"/>
</dbReference>
<evidence type="ECO:0000256" key="1">
    <source>
        <dbReference type="ARBA" id="ARBA00023015"/>
    </source>
</evidence>
<organism evidence="6 7">
    <name type="scientific">Patulibacter medicamentivorans</name>
    <dbReference type="NCBI Taxonomy" id="1097667"/>
    <lineage>
        <taxon>Bacteria</taxon>
        <taxon>Bacillati</taxon>
        <taxon>Actinomycetota</taxon>
        <taxon>Thermoleophilia</taxon>
        <taxon>Solirubrobacterales</taxon>
        <taxon>Patulibacteraceae</taxon>
        <taxon>Patulibacter</taxon>
    </lineage>
</organism>
<dbReference type="InterPro" id="IPR051534">
    <property type="entry name" value="CBASS_pafABC_assoc_protein"/>
</dbReference>
<feature type="domain" description="HTH deoR-type" evidence="5">
    <location>
        <begin position="29"/>
        <end position="84"/>
    </location>
</feature>
<dbReference type="InterPro" id="IPR001034">
    <property type="entry name" value="DeoR_HTH"/>
</dbReference>
<feature type="compositionally biased region" description="Basic and acidic residues" evidence="4">
    <location>
        <begin position="14"/>
        <end position="23"/>
    </location>
</feature>
<dbReference type="Pfam" id="PF08279">
    <property type="entry name" value="HTH_11"/>
    <property type="match status" value="1"/>
</dbReference>
<dbReference type="InterPro" id="IPR013196">
    <property type="entry name" value="HTH_11"/>
</dbReference>
<dbReference type="PROSITE" id="PS52050">
    <property type="entry name" value="WYL"/>
    <property type="match status" value="1"/>
</dbReference>
<dbReference type="PANTHER" id="PTHR34580:SF3">
    <property type="entry name" value="PROTEIN PAFB"/>
    <property type="match status" value="1"/>
</dbReference>
<proteinExistence type="predicted"/>
<name>H0EBM0_9ACTN</name>
<keyword evidence="1" id="KW-0805">Transcription regulation</keyword>
<dbReference type="PROSITE" id="PS00894">
    <property type="entry name" value="HTH_DEOR_1"/>
    <property type="match status" value="1"/>
</dbReference>
<dbReference type="InterPro" id="IPR036388">
    <property type="entry name" value="WH-like_DNA-bd_sf"/>
</dbReference>